<dbReference type="GO" id="GO:0016020">
    <property type="term" value="C:membrane"/>
    <property type="evidence" value="ECO:0007669"/>
    <property type="project" value="UniProtKB-SubCell"/>
</dbReference>
<evidence type="ECO:0000256" key="5">
    <source>
        <dbReference type="SAM" id="Phobius"/>
    </source>
</evidence>
<feature type="transmembrane region" description="Helical" evidence="5">
    <location>
        <begin position="57"/>
        <end position="79"/>
    </location>
</feature>
<evidence type="ECO:0000313" key="7">
    <source>
        <dbReference type="EMBL" id="CAF0744470.1"/>
    </source>
</evidence>
<dbReference type="AlphaFoldDB" id="A0A813NTT5"/>
<comment type="caution">
    <text evidence="7">The sequence shown here is derived from an EMBL/GenBank/DDBJ whole genome shotgun (WGS) entry which is preliminary data.</text>
</comment>
<evidence type="ECO:0000259" key="6">
    <source>
        <dbReference type="PROSITE" id="PS50262"/>
    </source>
</evidence>
<name>A0A813NTT5_9BILA</name>
<evidence type="ECO:0000256" key="2">
    <source>
        <dbReference type="ARBA" id="ARBA00022692"/>
    </source>
</evidence>
<evidence type="ECO:0000256" key="3">
    <source>
        <dbReference type="ARBA" id="ARBA00022989"/>
    </source>
</evidence>
<feature type="transmembrane region" description="Helical" evidence="5">
    <location>
        <begin position="23"/>
        <end position="45"/>
    </location>
</feature>
<evidence type="ECO:0000256" key="4">
    <source>
        <dbReference type="ARBA" id="ARBA00023136"/>
    </source>
</evidence>
<dbReference type="EMBL" id="CAJOAZ010001859">
    <property type="protein sequence ID" value="CAF3866221.1"/>
    <property type="molecule type" value="Genomic_DNA"/>
</dbReference>
<comment type="subcellular location">
    <subcellularLocation>
        <location evidence="1">Membrane</location>
    </subcellularLocation>
</comment>
<evidence type="ECO:0000256" key="1">
    <source>
        <dbReference type="ARBA" id="ARBA00004370"/>
    </source>
</evidence>
<dbReference type="SUPFAM" id="SSF81321">
    <property type="entry name" value="Family A G protein-coupled receptor-like"/>
    <property type="match status" value="1"/>
</dbReference>
<reference evidence="7" key="1">
    <citation type="submission" date="2021-02" db="EMBL/GenBank/DDBJ databases">
        <authorList>
            <person name="Nowell W R."/>
        </authorList>
    </citation>
    <scope>NUCLEOTIDE SEQUENCE</scope>
</reference>
<dbReference type="EMBL" id="CAJNOG010000010">
    <property type="protein sequence ID" value="CAF0744470.1"/>
    <property type="molecule type" value="Genomic_DNA"/>
</dbReference>
<evidence type="ECO:0000313" key="9">
    <source>
        <dbReference type="Proteomes" id="UP000663845"/>
    </source>
</evidence>
<evidence type="ECO:0000313" key="8">
    <source>
        <dbReference type="EMBL" id="CAF3866221.1"/>
    </source>
</evidence>
<dbReference type="InterPro" id="IPR017452">
    <property type="entry name" value="GPCR_Rhodpsn_7TM"/>
</dbReference>
<feature type="transmembrane region" description="Helical" evidence="5">
    <location>
        <begin position="99"/>
        <end position="122"/>
    </location>
</feature>
<keyword evidence="2 5" id="KW-0812">Transmembrane</keyword>
<organism evidence="7 9">
    <name type="scientific">Adineta steineri</name>
    <dbReference type="NCBI Taxonomy" id="433720"/>
    <lineage>
        <taxon>Eukaryota</taxon>
        <taxon>Metazoa</taxon>
        <taxon>Spiralia</taxon>
        <taxon>Gnathifera</taxon>
        <taxon>Rotifera</taxon>
        <taxon>Eurotatoria</taxon>
        <taxon>Bdelloidea</taxon>
        <taxon>Adinetida</taxon>
        <taxon>Adinetidae</taxon>
        <taxon>Adineta</taxon>
    </lineage>
</organism>
<protein>
    <recommendedName>
        <fullName evidence="6">G-protein coupled receptors family 1 profile domain-containing protein</fullName>
    </recommendedName>
</protein>
<proteinExistence type="predicted"/>
<keyword evidence="3 5" id="KW-1133">Transmembrane helix</keyword>
<accession>A0A813NTT5</accession>
<gene>
    <name evidence="7" type="ORF">JYZ213_LOCUS2090</name>
    <name evidence="8" type="ORF">OXD698_LOCUS22098</name>
</gene>
<dbReference type="Gene3D" id="1.20.1070.10">
    <property type="entry name" value="Rhodopsin 7-helix transmembrane proteins"/>
    <property type="match status" value="1"/>
</dbReference>
<dbReference type="PROSITE" id="PS50262">
    <property type="entry name" value="G_PROTEIN_RECEP_F1_2"/>
    <property type="match status" value="1"/>
</dbReference>
<keyword evidence="4 5" id="KW-0472">Membrane</keyword>
<dbReference type="Proteomes" id="UP000663845">
    <property type="component" value="Unassembled WGS sequence"/>
</dbReference>
<feature type="domain" description="G-protein coupled receptors family 1 profile" evidence="6">
    <location>
        <begin position="36"/>
        <end position="140"/>
    </location>
</feature>
<dbReference type="Proteomes" id="UP000663844">
    <property type="component" value="Unassembled WGS sequence"/>
</dbReference>
<sequence>MSSNLTNTSIIFQLDRLSRNLNLTIGFIILIGGSFGNLLNIFVFISSGNYKHNASSLYAMVRSFFDLVVLYCGLFTRILSFGFQIDATVTNQVWCKLRVAFIDVAALMSFTCLCMQSIDAFFASSRSVVYRQLSSVRIAR</sequence>